<accession>A0AAD8NDE2</accession>
<sequence>MRLCTLRIGIHFLKDKDPGFRALVGLRDPFDDLFGLSCRSERIILSTEANLCLLVNGGVTIILFVVTNPVCVPKKRNLSIFRGLKGAWKHIRTLEWKWKRDGTPVPSEMVRSLAQKKGLIRIILTWFCFLYYFNNTGSGSSPTRIE</sequence>
<dbReference type="EMBL" id="JAUHHV010000026">
    <property type="protein sequence ID" value="KAK1405784.1"/>
    <property type="molecule type" value="Genomic_DNA"/>
</dbReference>
<proteinExistence type="predicted"/>
<evidence type="ECO:0000313" key="2">
    <source>
        <dbReference type="Proteomes" id="UP001229421"/>
    </source>
</evidence>
<reference evidence="1" key="1">
    <citation type="journal article" date="2023" name="bioRxiv">
        <title>Improved chromosome-level genome assembly for marigold (Tagetes erecta).</title>
        <authorList>
            <person name="Jiang F."/>
            <person name="Yuan L."/>
            <person name="Wang S."/>
            <person name="Wang H."/>
            <person name="Xu D."/>
            <person name="Wang A."/>
            <person name="Fan W."/>
        </authorList>
    </citation>
    <scope>NUCLEOTIDE SEQUENCE</scope>
    <source>
        <strain evidence="1">WSJ</strain>
        <tissue evidence="1">Leaf</tissue>
    </source>
</reference>
<comment type="caution">
    <text evidence="1">The sequence shown here is derived from an EMBL/GenBank/DDBJ whole genome shotgun (WGS) entry which is preliminary data.</text>
</comment>
<protein>
    <submittedName>
        <fullName evidence="1">Uncharacterized protein</fullName>
    </submittedName>
</protein>
<name>A0AAD8NDE2_TARER</name>
<evidence type="ECO:0000313" key="1">
    <source>
        <dbReference type="EMBL" id="KAK1405784.1"/>
    </source>
</evidence>
<gene>
    <name evidence="1" type="ORF">QVD17_42520</name>
</gene>
<organism evidence="1 2">
    <name type="scientific">Tagetes erecta</name>
    <name type="common">African marigold</name>
    <dbReference type="NCBI Taxonomy" id="13708"/>
    <lineage>
        <taxon>Eukaryota</taxon>
        <taxon>Viridiplantae</taxon>
        <taxon>Streptophyta</taxon>
        <taxon>Embryophyta</taxon>
        <taxon>Tracheophyta</taxon>
        <taxon>Spermatophyta</taxon>
        <taxon>Magnoliopsida</taxon>
        <taxon>eudicotyledons</taxon>
        <taxon>Gunneridae</taxon>
        <taxon>Pentapetalae</taxon>
        <taxon>asterids</taxon>
        <taxon>campanulids</taxon>
        <taxon>Asterales</taxon>
        <taxon>Asteraceae</taxon>
        <taxon>Asteroideae</taxon>
        <taxon>Heliantheae alliance</taxon>
        <taxon>Tageteae</taxon>
        <taxon>Tagetes</taxon>
    </lineage>
</organism>
<keyword evidence="2" id="KW-1185">Reference proteome</keyword>
<dbReference type="Proteomes" id="UP001229421">
    <property type="component" value="Unassembled WGS sequence"/>
</dbReference>
<dbReference type="AlphaFoldDB" id="A0AAD8NDE2"/>